<dbReference type="EMBL" id="KN838563">
    <property type="protein sequence ID" value="KIK05104.1"/>
    <property type="molecule type" value="Genomic_DNA"/>
</dbReference>
<reference evidence="2" key="2">
    <citation type="submission" date="2015-01" db="EMBL/GenBank/DDBJ databases">
        <title>Evolutionary Origins and Diversification of the Mycorrhizal Mutualists.</title>
        <authorList>
            <consortium name="DOE Joint Genome Institute"/>
            <consortium name="Mycorrhizal Genomics Consortium"/>
            <person name="Kohler A."/>
            <person name="Kuo A."/>
            <person name="Nagy L.G."/>
            <person name="Floudas D."/>
            <person name="Copeland A."/>
            <person name="Barry K.W."/>
            <person name="Cichocki N."/>
            <person name="Veneault-Fourrey C."/>
            <person name="LaButti K."/>
            <person name="Lindquist E.A."/>
            <person name="Lipzen A."/>
            <person name="Lundell T."/>
            <person name="Morin E."/>
            <person name="Murat C."/>
            <person name="Riley R."/>
            <person name="Ohm R."/>
            <person name="Sun H."/>
            <person name="Tunlid A."/>
            <person name="Henrissat B."/>
            <person name="Grigoriev I.V."/>
            <person name="Hibbett D.S."/>
            <person name="Martin F."/>
        </authorList>
    </citation>
    <scope>NUCLEOTIDE SEQUENCE [LARGE SCALE GENOMIC DNA]</scope>
    <source>
        <strain evidence="2">LaAM-08-1</strain>
    </source>
</reference>
<dbReference type="AlphaFoldDB" id="A0A0C9XTV7"/>
<gene>
    <name evidence="1" type="ORF">K443DRAFT_675383</name>
</gene>
<keyword evidence="2" id="KW-1185">Reference proteome</keyword>
<dbReference type="Proteomes" id="UP000054477">
    <property type="component" value="Unassembled WGS sequence"/>
</dbReference>
<accession>A0A0C9XTV7</accession>
<evidence type="ECO:0000313" key="1">
    <source>
        <dbReference type="EMBL" id="KIK05104.1"/>
    </source>
</evidence>
<dbReference type="OrthoDB" id="3261852at2759"/>
<dbReference type="HOGENOM" id="CLU_1001393_0_0_1"/>
<proteinExistence type="predicted"/>
<sequence length="278" mass="30548">MSMLPPPQADSLQVVHIDSLTAALAKLKVKIKIEDLFKAIHDEDEAKRVKVAADATQRRSALSKLALQPTGATAGLKFTTVSKFVPKPTKPAHVDPLAKERRRRLLELTKQAFPDGKVPDPFALTWLSLSQDASANKLPFILTSRIVVTSATDKSDNPPQSVFENTWCLWDTGAQTSFIVTSQLDAAVRDNKTEGSAIMDINFSGVNQTIGSVTHFRPQLPNGVTFIILGQHALLNRLQYQIQPVLINPHLSQLFPEAYGQIELVTWSDPASNQLVPL</sequence>
<organism evidence="1 2">
    <name type="scientific">Laccaria amethystina LaAM-08-1</name>
    <dbReference type="NCBI Taxonomy" id="1095629"/>
    <lineage>
        <taxon>Eukaryota</taxon>
        <taxon>Fungi</taxon>
        <taxon>Dikarya</taxon>
        <taxon>Basidiomycota</taxon>
        <taxon>Agaricomycotina</taxon>
        <taxon>Agaricomycetes</taxon>
        <taxon>Agaricomycetidae</taxon>
        <taxon>Agaricales</taxon>
        <taxon>Agaricineae</taxon>
        <taxon>Hydnangiaceae</taxon>
        <taxon>Laccaria</taxon>
    </lineage>
</organism>
<evidence type="ECO:0000313" key="2">
    <source>
        <dbReference type="Proteomes" id="UP000054477"/>
    </source>
</evidence>
<reference evidence="1 2" key="1">
    <citation type="submission" date="2014-04" db="EMBL/GenBank/DDBJ databases">
        <authorList>
            <consortium name="DOE Joint Genome Institute"/>
            <person name="Kuo A."/>
            <person name="Kohler A."/>
            <person name="Nagy L.G."/>
            <person name="Floudas D."/>
            <person name="Copeland A."/>
            <person name="Barry K.W."/>
            <person name="Cichocki N."/>
            <person name="Veneault-Fourrey C."/>
            <person name="LaButti K."/>
            <person name="Lindquist E.A."/>
            <person name="Lipzen A."/>
            <person name="Lundell T."/>
            <person name="Morin E."/>
            <person name="Murat C."/>
            <person name="Sun H."/>
            <person name="Tunlid A."/>
            <person name="Henrissat B."/>
            <person name="Grigoriev I.V."/>
            <person name="Hibbett D.S."/>
            <person name="Martin F."/>
            <person name="Nordberg H.P."/>
            <person name="Cantor M.N."/>
            <person name="Hua S.X."/>
        </authorList>
    </citation>
    <scope>NUCLEOTIDE SEQUENCE [LARGE SCALE GENOMIC DNA]</scope>
    <source>
        <strain evidence="1 2">LaAM-08-1</strain>
    </source>
</reference>
<name>A0A0C9XTV7_9AGAR</name>
<protein>
    <submittedName>
        <fullName evidence="1">Uncharacterized protein</fullName>
    </submittedName>
</protein>